<proteinExistence type="inferred from homology"/>
<comment type="similarity">
    <text evidence="7">Belongs to the methyl-accepting chemotaxis (MCP) protein family.</text>
</comment>
<dbReference type="GO" id="GO:0005886">
    <property type="term" value="C:plasma membrane"/>
    <property type="evidence" value="ECO:0007669"/>
    <property type="project" value="UniProtKB-SubCell"/>
</dbReference>
<dbReference type="Proteomes" id="UP000474778">
    <property type="component" value="Unassembled WGS sequence"/>
</dbReference>
<dbReference type="PANTHER" id="PTHR32089">
    <property type="entry name" value="METHYL-ACCEPTING CHEMOTAXIS PROTEIN MCPB"/>
    <property type="match status" value="1"/>
</dbReference>
<evidence type="ECO:0000256" key="3">
    <source>
        <dbReference type="ARBA" id="ARBA00022692"/>
    </source>
</evidence>
<dbReference type="SMART" id="SM01049">
    <property type="entry name" value="Cache_2"/>
    <property type="match status" value="1"/>
</dbReference>
<dbReference type="InterPro" id="IPR033480">
    <property type="entry name" value="sCache_2"/>
</dbReference>
<dbReference type="Gene3D" id="1.10.287.950">
    <property type="entry name" value="Methyl-accepting chemotaxis protein"/>
    <property type="match status" value="1"/>
</dbReference>
<organism evidence="13 14">
    <name type="scientific">Shewanella insulae</name>
    <dbReference type="NCBI Taxonomy" id="2681496"/>
    <lineage>
        <taxon>Bacteria</taxon>
        <taxon>Pseudomonadati</taxon>
        <taxon>Pseudomonadota</taxon>
        <taxon>Gammaproteobacteria</taxon>
        <taxon>Alteromonadales</taxon>
        <taxon>Shewanellaceae</taxon>
        <taxon>Shewanella</taxon>
    </lineage>
</organism>
<keyword evidence="6 8" id="KW-0807">Transducer</keyword>
<keyword evidence="2" id="KW-1003">Cell membrane</keyword>
<dbReference type="CDD" id="cd06225">
    <property type="entry name" value="HAMP"/>
    <property type="match status" value="1"/>
</dbReference>
<evidence type="ECO:0000256" key="8">
    <source>
        <dbReference type="PROSITE-ProRule" id="PRU00284"/>
    </source>
</evidence>
<evidence type="ECO:0000256" key="9">
    <source>
        <dbReference type="SAM" id="MobiDB-lite"/>
    </source>
</evidence>
<dbReference type="PRINTS" id="PR00260">
    <property type="entry name" value="CHEMTRNSDUCR"/>
</dbReference>
<evidence type="ECO:0000256" key="1">
    <source>
        <dbReference type="ARBA" id="ARBA00004651"/>
    </source>
</evidence>
<evidence type="ECO:0000259" key="11">
    <source>
        <dbReference type="PROSITE" id="PS50111"/>
    </source>
</evidence>
<protein>
    <submittedName>
        <fullName evidence="13">HAMP domain-containing protein</fullName>
    </submittedName>
</protein>
<comment type="subcellular location">
    <subcellularLocation>
        <location evidence="1">Cell membrane</location>
        <topology evidence="1">Multi-pass membrane protein</topology>
    </subcellularLocation>
</comment>
<dbReference type="InterPro" id="IPR004090">
    <property type="entry name" value="Chemotax_Me-accpt_rcpt"/>
</dbReference>
<name>A0A6L7HSZ0_9GAMM</name>
<sequence>MLAILRKFTILQRLILMLVLAAIGTFVFASFSINEQRNNLIKQKWLQNDAQLSTLLSVIDTHYRQSQQDILTPEQAKQEAANLVNQIQYGASGYFLLFDREHTLLANGSAPDRLGIKASALSSQMGGNGLDRLLDDASDSGIAKARMEMKNPVTGEREEALMEARTFPEWQWTLVTTSYMSDVNDTTISVMYNYLGIMILISAPIFAFFLVLNHSISSPLNQAIDAMKDIAEGEGDLTKRLPTKGRDEVVALALAFNNFVGKINKMVADLQPVGQDLNQDADRLFNAVAESNASVDHLHQETSSVATAINQMLSTTHEMASSTQQAADAANSVKQQAQDSKQQMDGTVDNTHKLVQELKNAESITQHLGVSSEQIGSILDVIRGIADQTNLLALNAAIEAARAGAHGRGFAVVADEVRALANRTQDSTNEIQKIITDIQNGVANVMHSNSDTQTQSVELQQQAQAVGDSLNTILELIAHISDMNTQLASATEEQSLVTEEINRNICSITELSEVSVKANESNRMAAESLRQISQTSAKILGQFKV</sequence>
<evidence type="ECO:0000313" key="13">
    <source>
        <dbReference type="EMBL" id="MXR67253.1"/>
    </source>
</evidence>
<reference evidence="13 14" key="1">
    <citation type="submission" date="2019-12" db="EMBL/GenBank/DDBJ databases">
        <title>Shewanella insulae sp. nov., isolated from a tidal flat.</title>
        <authorList>
            <person name="Yoon J.-H."/>
        </authorList>
    </citation>
    <scope>NUCLEOTIDE SEQUENCE [LARGE SCALE GENOMIC DNA]</scope>
    <source>
        <strain evidence="13 14">JBTF-M18</strain>
    </source>
</reference>
<evidence type="ECO:0000259" key="12">
    <source>
        <dbReference type="PROSITE" id="PS50885"/>
    </source>
</evidence>
<comment type="caution">
    <text evidence="13">The sequence shown here is derived from an EMBL/GenBank/DDBJ whole genome shotgun (WGS) entry which is preliminary data.</text>
</comment>
<dbReference type="PROSITE" id="PS50111">
    <property type="entry name" value="CHEMOTAXIS_TRANSDUC_2"/>
    <property type="match status" value="1"/>
</dbReference>
<evidence type="ECO:0000256" key="5">
    <source>
        <dbReference type="ARBA" id="ARBA00023136"/>
    </source>
</evidence>
<keyword evidence="4 10" id="KW-1133">Transmembrane helix</keyword>
<dbReference type="RefSeq" id="WP_160793265.1">
    <property type="nucleotide sequence ID" value="NZ_WRPA01000001.1"/>
</dbReference>
<evidence type="ECO:0000256" key="10">
    <source>
        <dbReference type="SAM" id="Phobius"/>
    </source>
</evidence>
<accession>A0A6L7HSZ0</accession>
<dbReference type="Pfam" id="PF17200">
    <property type="entry name" value="sCache_2"/>
    <property type="match status" value="1"/>
</dbReference>
<dbReference type="PROSITE" id="PS50885">
    <property type="entry name" value="HAMP"/>
    <property type="match status" value="1"/>
</dbReference>
<dbReference type="AlphaFoldDB" id="A0A6L7HSZ0"/>
<feature type="region of interest" description="Disordered" evidence="9">
    <location>
        <begin position="324"/>
        <end position="345"/>
    </location>
</feature>
<gene>
    <name evidence="13" type="ORF">GNT65_00940</name>
</gene>
<dbReference type="PANTHER" id="PTHR32089:SF119">
    <property type="entry name" value="METHYL-ACCEPTING CHEMOTAXIS PROTEIN CTPL"/>
    <property type="match status" value="1"/>
</dbReference>
<dbReference type="SMART" id="SM00283">
    <property type="entry name" value="MA"/>
    <property type="match status" value="1"/>
</dbReference>
<dbReference type="Pfam" id="PF00015">
    <property type="entry name" value="MCPsignal"/>
    <property type="match status" value="1"/>
</dbReference>
<dbReference type="Pfam" id="PF00672">
    <property type="entry name" value="HAMP"/>
    <property type="match status" value="1"/>
</dbReference>
<evidence type="ECO:0000256" key="2">
    <source>
        <dbReference type="ARBA" id="ARBA00022475"/>
    </source>
</evidence>
<dbReference type="SUPFAM" id="SSF58104">
    <property type="entry name" value="Methyl-accepting chemotaxis protein (MCP) signaling domain"/>
    <property type="match status" value="1"/>
</dbReference>
<dbReference type="InterPro" id="IPR003660">
    <property type="entry name" value="HAMP_dom"/>
</dbReference>
<feature type="transmembrane region" description="Helical" evidence="10">
    <location>
        <begin position="191"/>
        <end position="212"/>
    </location>
</feature>
<dbReference type="FunFam" id="1.10.287.950:FF:000001">
    <property type="entry name" value="Methyl-accepting chemotaxis sensory transducer"/>
    <property type="match status" value="1"/>
</dbReference>
<keyword evidence="3 10" id="KW-0812">Transmembrane</keyword>
<keyword evidence="5 10" id="KW-0472">Membrane</keyword>
<dbReference type="GO" id="GO:0007165">
    <property type="term" value="P:signal transduction"/>
    <property type="evidence" value="ECO:0007669"/>
    <property type="project" value="UniProtKB-KW"/>
</dbReference>
<evidence type="ECO:0000313" key="14">
    <source>
        <dbReference type="Proteomes" id="UP000474778"/>
    </source>
</evidence>
<dbReference type="SMART" id="SM00304">
    <property type="entry name" value="HAMP"/>
    <property type="match status" value="1"/>
</dbReference>
<dbReference type="EMBL" id="WRPA01000001">
    <property type="protein sequence ID" value="MXR67253.1"/>
    <property type="molecule type" value="Genomic_DNA"/>
</dbReference>
<evidence type="ECO:0000256" key="7">
    <source>
        <dbReference type="ARBA" id="ARBA00029447"/>
    </source>
</evidence>
<dbReference type="GO" id="GO:0006935">
    <property type="term" value="P:chemotaxis"/>
    <property type="evidence" value="ECO:0007669"/>
    <property type="project" value="InterPro"/>
</dbReference>
<dbReference type="InterPro" id="IPR004089">
    <property type="entry name" value="MCPsignal_dom"/>
</dbReference>
<evidence type="ECO:0000256" key="4">
    <source>
        <dbReference type="ARBA" id="ARBA00022989"/>
    </source>
</evidence>
<dbReference type="GO" id="GO:0004888">
    <property type="term" value="F:transmembrane signaling receptor activity"/>
    <property type="evidence" value="ECO:0007669"/>
    <property type="project" value="InterPro"/>
</dbReference>
<feature type="domain" description="Methyl-accepting transducer" evidence="11">
    <location>
        <begin position="273"/>
        <end position="509"/>
    </location>
</feature>
<dbReference type="Gene3D" id="3.30.450.20">
    <property type="entry name" value="PAS domain"/>
    <property type="match status" value="1"/>
</dbReference>
<evidence type="ECO:0000256" key="6">
    <source>
        <dbReference type="ARBA" id="ARBA00023224"/>
    </source>
</evidence>
<feature type="domain" description="HAMP" evidence="12">
    <location>
        <begin position="214"/>
        <end position="268"/>
    </location>
</feature>
<keyword evidence="14" id="KW-1185">Reference proteome</keyword>